<dbReference type="SMART" id="SM00855">
    <property type="entry name" value="PGAM"/>
    <property type="match status" value="1"/>
</dbReference>
<dbReference type="Pfam" id="PF00300">
    <property type="entry name" value="His_Phos_1"/>
    <property type="match status" value="2"/>
</dbReference>
<dbReference type="InterPro" id="IPR013078">
    <property type="entry name" value="His_Pase_superF_clade-1"/>
</dbReference>
<dbReference type="FunCoup" id="A0A316Z055">
    <property type="interactions" value="253"/>
</dbReference>
<proteinExistence type="predicted"/>
<evidence type="ECO:0000256" key="2">
    <source>
        <dbReference type="SAM" id="MobiDB-lite"/>
    </source>
</evidence>
<dbReference type="GO" id="GO:0004331">
    <property type="term" value="F:fructose-2,6-bisphosphate 2-phosphatase activity"/>
    <property type="evidence" value="ECO:0007669"/>
    <property type="project" value="TreeGrafter"/>
</dbReference>
<keyword evidence="1" id="KW-0378">Hydrolase</keyword>
<protein>
    <submittedName>
        <fullName evidence="3">Phosphoglycerate mutase-like protein</fullName>
    </submittedName>
</protein>
<dbReference type="GO" id="GO:0005829">
    <property type="term" value="C:cytosol"/>
    <property type="evidence" value="ECO:0007669"/>
    <property type="project" value="TreeGrafter"/>
</dbReference>
<dbReference type="AlphaFoldDB" id="A0A316Z055"/>
<reference evidence="3 4" key="1">
    <citation type="journal article" date="2018" name="Mol. Biol. Evol.">
        <title>Broad Genomic Sampling Reveals a Smut Pathogenic Ancestry of the Fungal Clade Ustilaginomycotina.</title>
        <authorList>
            <person name="Kijpornyongpan T."/>
            <person name="Mondo S.J."/>
            <person name="Barry K."/>
            <person name="Sandor L."/>
            <person name="Lee J."/>
            <person name="Lipzen A."/>
            <person name="Pangilinan J."/>
            <person name="LaButti K."/>
            <person name="Hainaut M."/>
            <person name="Henrissat B."/>
            <person name="Grigoriev I.V."/>
            <person name="Spatafora J.W."/>
            <person name="Aime M.C."/>
        </authorList>
    </citation>
    <scope>NUCLEOTIDE SEQUENCE [LARGE SCALE GENOMIC DNA]</scope>
    <source>
        <strain evidence="3 4">MCA 4198</strain>
    </source>
</reference>
<dbReference type="RefSeq" id="XP_025380871.1">
    <property type="nucleotide sequence ID" value="XM_025523866.1"/>
</dbReference>
<sequence>MAPSVEQSSSRGHGPLLSLIRHPETIANVANIYQGSTDSPLSVHGSNQLRALAKSVATSSTIAAATTTTIRKTTIAETRIKNQARSPLLVDRPPTLILTSPLGRTRALAEALQDAQQQQGNRLVECIVRPGLAERCFGAQEGSSTANRGRVTGFPRGKGPKESDVAWSHRVRTEAEHLKSLLATPWDEQVKEKQAQKHIVVVSHGMWINKFLRLVLPPDAQTQLPFTSNTGIFTLSCDGQVWRLLVSNDTSHLIGLKRQRGGIGSSASDKKQRTLDTMLRPKSTSRADAQGFEEQEQALSGLPHDDLKRA</sequence>
<accession>A0A316Z055</accession>
<evidence type="ECO:0000313" key="3">
    <source>
        <dbReference type="EMBL" id="PWN93673.1"/>
    </source>
</evidence>
<dbReference type="GO" id="GO:0045820">
    <property type="term" value="P:negative regulation of glycolytic process"/>
    <property type="evidence" value="ECO:0007669"/>
    <property type="project" value="TreeGrafter"/>
</dbReference>
<dbReference type="SUPFAM" id="SSF53254">
    <property type="entry name" value="Phosphoglycerate mutase-like"/>
    <property type="match status" value="1"/>
</dbReference>
<dbReference type="GO" id="GO:0043456">
    <property type="term" value="P:regulation of pentose-phosphate shunt"/>
    <property type="evidence" value="ECO:0007669"/>
    <property type="project" value="TreeGrafter"/>
</dbReference>
<dbReference type="EMBL" id="KZ819634">
    <property type="protein sequence ID" value="PWN93673.1"/>
    <property type="molecule type" value="Genomic_DNA"/>
</dbReference>
<dbReference type="Proteomes" id="UP000245768">
    <property type="component" value="Unassembled WGS sequence"/>
</dbReference>
<keyword evidence="4" id="KW-1185">Reference proteome</keyword>
<dbReference type="PANTHER" id="PTHR46517">
    <property type="entry name" value="FRUCTOSE-2,6-BISPHOSPHATASE TIGAR"/>
    <property type="match status" value="1"/>
</dbReference>
<dbReference type="InParanoid" id="A0A316Z055"/>
<dbReference type="CDD" id="cd07067">
    <property type="entry name" value="HP_PGM_like"/>
    <property type="match status" value="1"/>
</dbReference>
<dbReference type="GeneID" id="37045782"/>
<name>A0A316Z055_9BASI</name>
<evidence type="ECO:0000313" key="4">
    <source>
        <dbReference type="Proteomes" id="UP000245768"/>
    </source>
</evidence>
<dbReference type="Gene3D" id="3.40.50.1240">
    <property type="entry name" value="Phosphoglycerate mutase-like"/>
    <property type="match status" value="1"/>
</dbReference>
<feature type="region of interest" description="Disordered" evidence="2">
    <location>
        <begin position="260"/>
        <end position="310"/>
    </location>
</feature>
<organism evidence="3 4">
    <name type="scientific">Acaromyces ingoldii</name>
    <dbReference type="NCBI Taxonomy" id="215250"/>
    <lineage>
        <taxon>Eukaryota</taxon>
        <taxon>Fungi</taxon>
        <taxon>Dikarya</taxon>
        <taxon>Basidiomycota</taxon>
        <taxon>Ustilaginomycotina</taxon>
        <taxon>Exobasidiomycetes</taxon>
        <taxon>Exobasidiales</taxon>
        <taxon>Cryptobasidiaceae</taxon>
        <taxon>Acaromyces</taxon>
    </lineage>
</organism>
<dbReference type="STRING" id="215250.A0A316Z055"/>
<dbReference type="InterPro" id="IPR029033">
    <property type="entry name" value="His_PPase_superfam"/>
</dbReference>
<dbReference type="OrthoDB" id="354304at2759"/>
<evidence type="ECO:0000256" key="1">
    <source>
        <dbReference type="ARBA" id="ARBA00022801"/>
    </source>
</evidence>
<feature type="region of interest" description="Disordered" evidence="2">
    <location>
        <begin position="144"/>
        <end position="165"/>
    </location>
</feature>
<dbReference type="PANTHER" id="PTHR46517:SF1">
    <property type="entry name" value="FRUCTOSE-2,6-BISPHOSPHATASE TIGAR"/>
    <property type="match status" value="1"/>
</dbReference>
<gene>
    <name evidence="3" type="ORF">FA10DRAFT_28374</name>
</gene>
<dbReference type="InterPro" id="IPR051695">
    <property type="entry name" value="Phosphoglycerate_Mutase"/>
</dbReference>